<reference evidence="1 2" key="1">
    <citation type="submission" date="2012-05" db="EMBL/GenBank/DDBJ databases">
        <authorList>
            <person name="Weinstock G."/>
            <person name="Sodergren E."/>
            <person name="Lobos E.A."/>
            <person name="Fulton L."/>
            <person name="Fulton R."/>
            <person name="Courtney L."/>
            <person name="Fronick C."/>
            <person name="O'Laughlin M."/>
            <person name="Godfrey J."/>
            <person name="Wilson R.M."/>
            <person name="Miner T."/>
            <person name="Farmer C."/>
            <person name="Delehaunty K."/>
            <person name="Cordes M."/>
            <person name="Minx P."/>
            <person name="Tomlinson C."/>
            <person name="Chen J."/>
            <person name="Wollam A."/>
            <person name="Pepin K.H."/>
            <person name="Bhonagiri V."/>
            <person name="Zhang X."/>
            <person name="Suruliraj S."/>
            <person name="Warren W."/>
            <person name="Mitreva M."/>
            <person name="Mardis E.R."/>
            <person name="Wilson R.K."/>
        </authorList>
    </citation>
    <scope>NUCLEOTIDE SEQUENCE [LARGE SCALE GENOMIC DNA]</scope>
    <source>
        <strain evidence="1 2">F0037</strain>
    </source>
</reference>
<proteinExistence type="predicted"/>
<evidence type="ECO:0000313" key="1">
    <source>
        <dbReference type="EMBL" id="EKY03005.1"/>
    </source>
</evidence>
<sequence length="58" mass="6466">MTSCCASPFGFPGGLSSFLEENFILLTVTEISRLRLGHYYAFRRACLGQVGHEFLHQG</sequence>
<dbReference type="HOGENOM" id="CLU_2975404_0_0_10"/>
<dbReference type="EMBL" id="AMEQ01000006">
    <property type="protein sequence ID" value="EKY03005.1"/>
    <property type="molecule type" value="Genomic_DNA"/>
</dbReference>
<evidence type="ECO:0000313" key="2">
    <source>
        <dbReference type="Proteomes" id="UP000010408"/>
    </source>
</evidence>
<name>L1NIB4_9PORP</name>
<dbReference type="AlphaFoldDB" id="L1NIB4"/>
<organism evidence="1 2">
    <name type="scientific">Porphyromonas catoniae F0037</name>
    <dbReference type="NCBI Taxonomy" id="1127696"/>
    <lineage>
        <taxon>Bacteria</taxon>
        <taxon>Pseudomonadati</taxon>
        <taxon>Bacteroidota</taxon>
        <taxon>Bacteroidia</taxon>
        <taxon>Bacteroidales</taxon>
        <taxon>Porphyromonadaceae</taxon>
        <taxon>Porphyromonas</taxon>
    </lineage>
</organism>
<dbReference type="PATRIC" id="fig|1127696.3.peg.154"/>
<accession>L1NIB4</accession>
<gene>
    <name evidence="1" type="ORF">HMPREF9134_00186</name>
</gene>
<dbReference type="Proteomes" id="UP000010408">
    <property type="component" value="Unassembled WGS sequence"/>
</dbReference>
<comment type="caution">
    <text evidence="1">The sequence shown here is derived from an EMBL/GenBank/DDBJ whole genome shotgun (WGS) entry which is preliminary data.</text>
</comment>
<protein>
    <submittedName>
        <fullName evidence="1">Uncharacterized protein</fullName>
    </submittedName>
</protein>